<gene>
    <name evidence="2" type="ORF">OCU04_003523</name>
</gene>
<keyword evidence="3" id="KW-1185">Reference proteome</keyword>
<dbReference type="Proteomes" id="UP001152300">
    <property type="component" value="Unassembled WGS sequence"/>
</dbReference>
<proteinExistence type="predicted"/>
<organism evidence="2 3">
    <name type="scientific">Sclerotinia nivalis</name>
    <dbReference type="NCBI Taxonomy" id="352851"/>
    <lineage>
        <taxon>Eukaryota</taxon>
        <taxon>Fungi</taxon>
        <taxon>Dikarya</taxon>
        <taxon>Ascomycota</taxon>
        <taxon>Pezizomycotina</taxon>
        <taxon>Leotiomycetes</taxon>
        <taxon>Helotiales</taxon>
        <taxon>Sclerotiniaceae</taxon>
        <taxon>Sclerotinia</taxon>
    </lineage>
</organism>
<evidence type="ECO:0000313" key="3">
    <source>
        <dbReference type="Proteomes" id="UP001152300"/>
    </source>
</evidence>
<comment type="caution">
    <text evidence="2">The sequence shown here is derived from an EMBL/GenBank/DDBJ whole genome shotgun (WGS) entry which is preliminary data.</text>
</comment>
<evidence type="ECO:0000313" key="2">
    <source>
        <dbReference type="EMBL" id="KAJ8067941.1"/>
    </source>
</evidence>
<evidence type="ECO:0000256" key="1">
    <source>
        <dbReference type="SAM" id="MobiDB-lite"/>
    </source>
</evidence>
<dbReference type="AlphaFoldDB" id="A0A9X0AS43"/>
<sequence length="188" mass="20699">MAGKKLRIVMDWKGVPEEVTEEVTESLPGKGQTLDGKTEDKGKGISGFEEEDVSEWSSKKEGPLCSDDDADGNGPIHAFRSEGLASRGGFFVEATKLDKYDIERIIVFHGVFCKAYNDIVCYSQYYSKIVENRIEMIDGKGGAAEGNSSENSGWVIISSTNLAKNSGRRPIHSHFTGYDYPDTKDRGD</sequence>
<reference evidence="2" key="1">
    <citation type="submission" date="2022-11" db="EMBL/GenBank/DDBJ databases">
        <title>Genome Resource of Sclerotinia nivalis Strain SnTB1, a Plant Pathogen Isolated from American Ginseng.</title>
        <authorList>
            <person name="Fan S."/>
        </authorList>
    </citation>
    <scope>NUCLEOTIDE SEQUENCE</scope>
    <source>
        <strain evidence="2">SnTB1</strain>
    </source>
</reference>
<dbReference type="EMBL" id="JAPEIS010000003">
    <property type="protein sequence ID" value="KAJ8067941.1"/>
    <property type="molecule type" value="Genomic_DNA"/>
</dbReference>
<dbReference type="OrthoDB" id="3553488at2759"/>
<feature type="region of interest" description="Disordered" evidence="1">
    <location>
        <begin position="19"/>
        <end position="63"/>
    </location>
</feature>
<protein>
    <submittedName>
        <fullName evidence="2">Uncharacterized protein</fullName>
    </submittedName>
</protein>
<name>A0A9X0AS43_9HELO</name>
<accession>A0A9X0AS43</accession>